<dbReference type="GO" id="GO:0016874">
    <property type="term" value="F:ligase activity"/>
    <property type="evidence" value="ECO:0007669"/>
    <property type="project" value="UniProtKB-KW"/>
</dbReference>
<dbReference type="GO" id="GO:0005524">
    <property type="term" value="F:ATP binding"/>
    <property type="evidence" value="ECO:0007669"/>
    <property type="project" value="UniProtKB-UniRule"/>
</dbReference>
<proteinExistence type="predicted"/>
<dbReference type="Gene3D" id="3.30.470.20">
    <property type="entry name" value="ATP-grasp fold, B domain"/>
    <property type="match status" value="1"/>
</dbReference>
<reference evidence="3 4" key="1">
    <citation type="submission" date="2015-11" db="EMBL/GenBank/DDBJ databases">
        <title>Draft genome sequences of new species of the genus Lactobacillus isolated from orchardgrass silage.</title>
        <authorList>
            <person name="Tohno M."/>
            <person name="Tanizawa Y."/>
            <person name="Arita M."/>
        </authorList>
    </citation>
    <scope>NUCLEOTIDE SEQUENCE [LARGE SCALE GENOMIC DNA]</scope>
    <source>
        <strain evidence="3 4">IWT140</strain>
    </source>
</reference>
<feature type="domain" description="ATP-grasp" evidence="2">
    <location>
        <begin position="127"/>
        <end position="332"/>
    </location>
</feature>
<dbReference type="AlphaFoldDB" id="A0A1Z5INM5"/>
<keyword evidence="3" id="KW-0436">Ligase</keyword>
<organism evidence="3 4">
    <name type="scientific">Secundilactobacillus pentosiphilus</name>
    <dbReference type="NCBI Taxonomy" id="1714682"/>
    <lineage>
        <taxon>Bacteria</taxon>
        <taxon>Bacillati</taxon>
        <taxon>Bacillota</taxon>
        <taxon>Bacilli</taxon>
        <taxon>Lactobacillales</taxon>
        <taxon>Lactobacillaceae</taxon>
        <taxon>Secundilactobacillus</taxon>
    </lineage>
</organism>
<dbReference type="Gene3D" id="3.30.1490.20">
    <property type="entry name" value="ATP-grasp fold, A domain"/>
    <property type="match status" value="1"/>
</dbReference>
<name>A0A1Z5INM5_9LACO</name>
<sequence>MMKIYKQFVPVILGSDFNAYGMARGFFAEYGIKSELYAKAQLAPTRFSKIVNIHLVENFQAPSVFTKKLVEVAMHYEQQHITPVLISCGDDYTELVSKNRKELAAHFVCPYPEYDTVEQLTDKEKFYEVCEATGLPYPKTKIISSSMDYQHTKSPFGYPVALKAADAVEWHKGNFDEYEKAYIIKDEKFLQHILTRIYEDSPYKGDMILQDYIPGDDSNMRTINVYVDQNHQVKLMSLGHPLLEDPTPDAVGNYVAIMPAYDEQIYGAIKSFLEKVHYTGFVNFDLKYDKRDQTFKVFDLNPRQGRSSFFVTLSGENLASMPVKDYIENSLSGAETIYANKDTQKAQLWLGVGVGTFKKYAKDNQIKQDALELIRLGKVGNTYRFTSDWNPKRWLMEKYIDHRYENTFKQYFVEKQ</sequence>
<keyword evidence="4" id="KW-1185">Reference proteome</keyword>
<accession>A0A1Z5INM5</accession>
<dbReference type="GO" id="GO:0046872">
    <property type="term" value="F:metal ion binding"/>
    <property type="evidence" value="ECO:0007669"/>
    <property type="project" value="InterPro"/>
</dbReference>
<dbReference type="InterPro" id="IPR013815">
    <property type="entry name" value="ATP_grasp_subdomain_1"/>
</dbReference>
<dbReference type="EMBL" id="BCMH01000005">
    <property type="protein sequence ID" value="GAX03343.1"/>
    <property type="molecule type" value="Genomic_DNA"/>
</dbReference>
<comment type="caution">
    <text evidence="3">The sequence shown here is derived from an EMBL/GenBank/DDBJ whole genome shotgun (WGS) entry which is preliminary data.</text>
</comment>
<evidence type="ECO:0000256" key="1">
    <source>
        <dbReference type="PROSITE-ProRule" id="PRU00409"/>
    </source>
</evidence>
<evidence type="ECO:0000313" key="4">
    <source>
        <dbReference type="Proteomes" id="UP000198430"/>
    </source>
</evidence>
<evidence type="ECO:0000313" key="3">
    <source>
        <dbReference type="EMBL" id="GAX03343.1"/>
    </source>
</evidence>
<dbReference type="InterPro" id="IPR011761">
    <property type="entry name" value="ATP-grasp"/>
</dbReference>
<dbReference type="Proteomes" id="UP000198430">
    <property type="component" value="Unassembled WGS sequence"/>
</dbReference>
<dbReference type="PROSITE" id="PS50975">
    <property type="entry name" value="ATP_GRASP"/>
    <property type="match status" value="1"/>
</dbReference>
<keyword evidence="1" id="KW-0067">ATP-binding</keyword>
<keyword evidence="1" id="KW-0547">Nucleotide-binding</keyword>
<dbReference type="SUPFAM" id="SSF56059">
    <property type="entry name" value="Glutathione synthetase ATP-binding domain-like"/>
    <property type="match status" value="1"/>
</dbReference>
<protein>
    <submittedName>
        <fullName evidence="3">Carboxylate--amine ligase</fullName>
    </submittedName>
</protein>
<evidence type="ECO:0000259" key="2">
    <source>
        <dbReference type="PROSITE" id="PS50975"/>
    </source>
</evidence>
<gene>
    <name evidence="3" type="ORF">IWT140_00945</name>
</gene>